<evidence type="ECO:0000313" key="10">
    <source>
        <dbReference type="Proteomes" id="UP001595896"/>
    </source>
</evidence>
<keyword evidence="5 7" id="KW-0378">Hydrolase</keyword>
<evidence type="ECO:0000256" key="7">
    <source>
        <dbReference type="HAMAP-Rule" id="MF_00227"/>
    </source>
</evidence>
<sequence length="120" mass="14069">MKKENRLQKNEDFQTVFRSGHSAANRQFVVYRLHRDAQEHIRIGLSVSKKLGNAVRRNRIKRLMKEALRPMIADLKQNCDVVIIARKPAADMEFDEMKKSLRHVMKVAKLVDRSVSSQRR</sequence>
<dbReference type="PANTHER" id="PTHR33992:SF1">
    <property type="entry name" value="RIBONUCLEASE P PROTEIN COMPONENT"/>
    <property type="match status" value="1"/>
</dbReference>
<keyword evidence="3 7" id="KW-0540">Nuclease</keyword>
<dbReference type="InterPro" id="IPR000100">
    <property type="entry name" value="RNase_P"/>
</dbReference>
<comment type="function">
    <text evidence="1 7">RNaseP catalyzes the removal of the 5'-leader sequence from pre-tRNA to produce the mature 5'-terminus. It can also cleave other RNA substrates such as 4.5S RNA. The protein component plays an auxiliary but essential role in vivo by binding to the 5'-leader sequence and broadening the substrate specificity of the ribozyme.</text>
</comment>
<accession>A0ABV9NUU9</accession>
<dbReference type="InterPro" id="IPR020539">
    <property type="entry name" value="RNase_P_CS"/>
</dbReference>
<dbReference type="PROSITE" id="PS00648">
    <property type="entry name" value="RIBONUCLEASE_P"/>
    <property type="match status" value="1"/>
</dbReference>
<dbReference type="EMBL" id="JBHSGK010000005">
    <property type="protein sequence ID" value="MFC4736220.1"/>
    <property type="molecule type" value="Genomic_DNA"/>
</dbReference>
<dbReference type="Pfam" id="PF00825">
    <property type="entry name" value="Ribonuclease_P"/>
    <property type="match status" value="1"/>
</dbReference>
<dbReference type="InterPro" id="IPR014721">
    <property type="entry name" value="Ribsml_uS5_D2-typ_fold_subgr"/>
</dbReference>
<reference evidence="10" key="1">
    <citation type="journal article" date="2019" name="Int. J. Syst. Evol. Microbiol.">
        <title>The Global Catalogue of Microorganisms (GCM) 10K type strain sequencing project: providing services to taxonomists for standard genome sequencing and annotation.</title>
        <authorList>
            <consortium name="The Broad Institute Genomics Platform"/>
            <consortium name="The Broad Institute Genome Sequencing Center for Infectious Disease"/>
            <person name="Wu L."/>
            <person name="Ma J."/>
        </authorList>
    </citation>
    <scope>NUCLEOTIDE SEQUENCE [LARGE SCALE GENOMIC DNA]</scope>
    <source>
        <strain evidence="10">JCM 12165</strain>
    </source>
</reference>
<dbReference type="SUPFAM" id="SSF54211">
    <property type="entry name" value="Ribosomal protein S5 domain 2-like"/>
    <property type="match status" value="1"/>
</dbReference>
<proteinExistence type="inferred from homology"/>
<dbReference type="EC" id="3.1.26.5" evidence="7 8"/>
<comment type="caution">
    <text evidence="9">The sequence shown here is derived from an EMBL/GenBank/DDBJ whole genome shotgun (WGS) entry which is preliminary data.</text>
</comment>
<keyword evidence="4 7" id="KW-0255">Endonuclease</keyword>
<comment type="subunit">
    <text evidence="7">Consists of a catalytic RNA component (M1 or rnpB) and a protein subunit.</text>
</comment>
<dbReference type="NCBIfam" id="TIGR00188">
    <property type="entry name" value="rnpA"/>
    <property type="match status" value="1"/>
</dbReference>
<evidence type="ECO:0000256" key="1">
    <source>
        <dbReference type="ARBA" id="ARBA00002663"/>
    </source>
</evidence>
<dbReference type="Gene3D" id="3.30.230.10">
    <property type="match status" value="1"/>
</dbReference>
<keyword evidence="2 7" id="KW-0819">tRNA processing</keyword>
<dbReference type="Proteomes" id="UP001595896">
    <property type="component" value="Unassembled WGS sequence"/>
</dbReference>
<comment type="similarity">
    <text evidence="7">Belongs to the RnpA family.</text>
</comment>
<keyword evidence="6 7" id="KW-0694">RNA-binding</keyword>
<organism evidence="9 10">
    <name type="scientific">Bacillus daqingensis</name>
    <dbReference type="NCBI Taxonomy" id="872396"/>
    <lineage>
        <taxon>Bacteria</taxon>
        <taxon>Bacillati</taxon>
        <taxon>Bacillota</taxon>
        <taxon>Bacilli</taxon>
        <taxon>Bacillales</taxon>
        <taxon>Bacillaceae</taxon>
        <taxon>Bacillus</taxon>
    </lineage>
</organism>
<keyword evidence="10" id="KW-1185">Reference proteome</keyword>
<name>A0ABV9NUU9_9BACI</name>
<gene>
    <name evidence="7 9" type="primary">rnpA</name>
    <name evidence="9" type="ORF">ACFO4L_06420</name>
</gene>
<evidence type="ECO:0000313" key="9">
    <source>
        <dbReference type="EMBL" id="MFC4736220.1"/>
    </source>
</evidence>
<dbReference type="PANTHER" id="PTHR33992">
    <property type="entry name" value="RIBONUCLEASE P PROTEIN COMPONENT"/>
    <property type="match status" value="1"/>
</dbReference>
<dbReference type="InterPro" id="IPR020568">
    <property type="entry name" value="Ribosomal_Su5_D2-typ_SF"/>
</dbReference>
<protein>
    <recommendedName>
        <fullName evidence="7 8">Ribonuclease P protein component</fullName>
        <shortName evidence="7">RNase P protein</shortName>
        <shortName evidence="7">RNaseP protein</shortName>
        <ecNumber evidence="7 8">3.1.26.5</ecNumber>
    </recommendedName>
    <alternativeName>
        <fullName evidence="7">Protein C5</fullName>
    </alternativeName>
</protein>
<dbReference type="GO" id="GO:0004526">
    <property type="term" value="F:ribonuclease P activity"/>
    <property type="evidence" value="ECO:0007669"/>
    <property type="project" value="UniProtKB-EC"/>
</dbReference>
<evidence type="ECO:0000256" key="3">
    <source>
        <dbReference type="ARBA" id="ARBA00022722"/>
    </source>
</evidence>
<evidence type="ECO:0000256" key="6">
    <source>
        <dbReference type="ARBA" id="ARBA00022884"/>
    </source>
</evidence>
<dbReference type="RefSeq" id="WP_377908876.1">
    <property type="nucleotide sequence ID" value="NZ_JBHSGK010000005.1"/>
</dbReference>
<evidence type="ECO:0000256" key="4">
    <source>
        <dbReference type="ARBA" id="ARBA00022759"/>
    </source>
</evidence>
<evidence type="ECO:0000256" key="8">
    <source>
        <dbReference type="NCBIfam" id="TIGR00188"/>
    </source>
</evidence>
<comment type="catalytic activity">
    <reaction evidence="7">
        <text>Endonucleolytic cleavage of RNA, removing 5'-extranucleotides from tRNA precursor.</text>
        <dbReference type="EC" id="3.1.26.5"/>
    </reaction>
</comment>
<evidence type="ECO:0000256" key="5">
    <source>
        <dbReference type="ARBA" id="ARBA00022801"/>
    </source>
</evidence>
<dbReference type="HAMAP" id="MF_00227">
    <property type="entry name" value="RNase_P"/>
    <property type="match status" value="1"/>
</dbReference>
<evidence type="ECO:0000256" key="2">
    <source>
        <dbReference type="ARBA" id="ARBA00022694"/>
    </source>
</evidence>